<dbReference type="KEGG" id="gsl:Gasu_48440"/>
<gene>
    <name evidence="3" type="ORF">Gasu_48440</name>
</gene>
<keyword evidence="1" id="KW-0812">Transmembrane</keyword>
<name>M2WUD5_GALSU</name>
<dbReference type="Gramene" id="EME27545">
    <property type="protein sequence ID" value="EME27545"/>
    <property type="gene ID" value="Gasu_48440"/>
</dbReference>
<dbReference type="SUPFAM" id="SSF46785">
    <property type="entry name" value="Winged helix' DNA-binding domain"/>
    <property type="match status" value="1"/>
</dbReference>
<dbReference type="AlphaFoldDB" id="M2WUD5"/>
<dbReference type="PANTHER" id="PTHR46361:SF3">
    <property type="entry name" value="ELECTRON CARRIER_ PROTEIN DISULFIDE OXIDOREDUCTASE"/>
    <property type="match status" value="1"/>
</dbReference>
<evidence type="ECO:0000313" key="3">
    <source>
        <dbReference type="EMBL" id="EME27545.1"/>
    </source>
</evidence>
<evidence type="ECO:0000259" key="2">
    <source>
        <dbReference type="PROSITE" id="PS50186"/>
    </source>
</evidence>
<dbReference type="RefSeq" id="XP_005704065.1">
    <property type="nucleotide sequence ID" value="XM_005704008.1"/>
</dbReference>
<dbReference type="InterPro" id="IPR000591">
    <property type="entry name" value="DEP_dom"/>
</dbReference>
<protein>
    <recommendedName>
        <fullName evidence="2">DEP domain-containing protein</fullName>
    </recommendedName>
</protein>
<dbReference type="Proteomes" id="UP000030680">
    <property type="component" value="Unassembled WGS sequence"/>
</dbReference>
<dbReference type="GeneID" id="17086445"/>
<feature type="transmembrane region" description="Helical" evidence="1">
    <location>
        <begin position="37"/>
        <end position="53"/>
    </location>
</feature>
<dbReference type="InterPro" id="IPR036390">
    <property type="entry name" value="WH_DNA-bd_sf"/>
</dbReference>
<dbReference type="PROSITE" id="PS50186">
    <property type="entry name" value="DEP"/>
    <property type="match status" value="1"/>
</dbReference>
<evidence type="ECO:0000256" key="1">
    <source>
        <dbReference type="SAM" id="Phobius"/>
    </source>
</evidence>
<dbReference type="Pfam" id="PF04784">
    <property type="entry name" value="DUF547"/>
    <property type="match status" value="1"/>
</dbReference>
<sequence>MQLTLDLSLVVALCTTIYLMGFSLGTTSSRSFESWNIYVSLLIFTGVLIFRICRWKQLCQLERKGDAIEREFTWESMTGKEPEDVGHREYQEKVDQSWQTEPSFLEEVFQRVLRVAEGWLEDDVRQKLQDCLEEGFLDFALSENNRFFSDWSLQKIKLQVGDQRPVIRNYEFEEQLLKRNNSAERVLSLQTVVSVYFKSFIKFSLVRKVAVVNNKIRLSPPTSGEQEACAVTLHVTVKDVAIDTRIEAELLPEYPFLGSISFCILEPVNFNVDFHISTDSEVSFLTSSSGEESTVTGDLFFHEDNLNQLLFHFIDEAIFRHIAYPNVRTINFPEKNIEQPKTDLTINTTDVSKALVEDEESNGIEAFKSDDSSVELHLLEGHLSFKEPCDEATRFSTSQVGLYVKLKNFNDAVIFTSSIAYFNTNMGWKHMWKIPMVHFQNGYILLEVFLGNMQNDDIYLGRLHLSYNRSFEEVEKWYSVKEELKANIDSLKLRILMKLSSSTEDEESVVYSSNVNSPAIPAEVSEQQPKLRRFSSTGSASQEGTESMLKRLGKKLLFQRDSFEVTAHDWSLECILSHMRIMISKEKGVLKKSDTDGSKGINFSSLSMTSKRSDDTSTFNGSDAVEWLLSDSRNKISTRNEAVEILKTCNDLGILLAVDGHLRRHHIFVDSSTAKYSFSPFFRKSVEQSEGRSHSCVLNQGQILVFSTNSLLTGSIEFPVLKASQPVLGLGEKLILHVAELFKKQNFGLDEIVFIPKLEPKYSRFLRTCRKLQYISYDVLRSMSSLERMCFFINVYNALFLHSLIVAGVPKGFNGNEEATDPYRETIALFREAISYRIGMNKDKETLSNLVFSLNDILHGILRCNRTPSGCCQDWVDYRSSMDSTCKKQSSEEDPSCGVYFPLRDIRAELSLKMADFDPRIHFLLLNCPSLQPRVLYLCRPSNLSLLLSEATCSVCEENVDVNEGKKTVSLPCIFRNYIEDFLPPEVYGDATGGLDIDVAYELLRVAAEFLPNNSEKKIALSRLLVSCLDSDKSGSDQLLADCVHLFFESPTVDDPHTLPVVTFSKELAHELEISK</sequence>
<dbReference type="OrthoDB" id="418495at2759"/>
<keyword evidence="1" id="KW-1133">Transmembrane helix</keyword>
<dbReference type="InterPro" id="IPR006869">
    <property type="entry name" value="DUF547"/>
</dbReference>
<keyword evidence="4" id="KW-1185">Reference proteome</keyword>
<proteinExistence type="predicted"/>
<feature type="domain" description="DEP" evidence="2">
    <location>
        <begin position="617"/>
        <end position="680"/>
    </location>
</feature>
<dbReference type="PANTHER" id="PTHR46361">
    <property type="entry name" value="ELECTRON CARRIER/ PROTEIN DISULFIDE OXIDOREDUCTASE"/>
    <property type="match status" value="1"/>
</dbReference>
<reference evidence="4" key="1">
    <citation type="journal article" date="2013" name="Science">
        <title>Gene transfer from bacteria and archaea facilitated evolution of an extremophilic eukaryote.</title>
        <authorList>
            <person name="Schonknecht G."/>
            <person name="Chen W.H."/>
            <person name="Ternes C.M."/>
            <person name="Barbier G.G."/>
            <person name="Shrestha R.P."/>
            <person name="Stanke M."/>
            <person name="Brautigam A."/>
            <person name="Baker B.J."/>
            <person name="Banfield J.F."/>
            <person name="Garavito R.M."/>
            <person name="Carr K."/>
            <person name="Wilkerson C."/>
            <person name="Rensing S.A."/>
            <person name="Gagneul D."/>
            <person name="Dickenson N.E."/>
            <person name="Oesterhelt C."/>
            <person name="Lercher M.J."/>
            <person name="Weber A.P."/>
        </authorList>
    </citation>
    <scope>NUCLEOTIDE SEQUENCE [LARGE SCALE GENOMIC DNA]</scope>
    <source>
        <strain evidence="4">074W</strain>
    </source>
</reference>
<dbReference type="GO" id="GO:0035556">
    <property type="term" value="P:intracellular signal transduction"/>
    <property type="evidence" value="ECO:0007669"/>
    <property type="project" value="InterPro"/>
</dbReference>
<dbReference type="InterPro" id="IPR036388">
    <property type="entry name" value="WH-like_DNA-bd_sf"/>
</dbReference>
<keyword evidence="1" id="KW-0472">Membrane</keyword>
<evidence type="ECO:0000313" key="4">
    <source>
        <dbReference type="Proteomes" id="UP000030680"/>
    </source>
</evidence>
<feature type="transmembrane region" description="Helical" evidence="1">
    <location>
        <begin position="7"/>
        <end position="25"/>
    </location>
</feature>
<accession>M2WUD5</accession>
<dbReference type="Gene3D" id="1.10.10.10">
    <property type="entry name" value="Winged helix-like DNA-binding domain superfamily/Winged helix DNA-binding domain"/>
    <property type="match status" value="1"/>
</dbReference>
<dbReference type="EMBL" id="KB454530">
    <property type="protein sequence ID" value="EME27545.1"/>
    <property type="molecule type" value="Genomic_DNA"/>
</dbReference>
<dbReference type="CDD" id="cd04371">
    <property type="entry name" value="DEP"/>
    <property type="match status" value="1"/>
</dbReference>
<organism evidence="3 4">
    <name type="scientific">Galdieria sulphuraria</name>
    <name type="common">Red alga</name>
    <dbReference type="NCBI Taxonomy" id="130081"/>
    <lineage>
        <taxon>Eukaryota</taxon>
        <taxon>Rhodophyta</taxon>
        <taxon>Bangiophyceae</taxon>
        <taxon>Galdieriales</taxon>
        <taxon>Galdieriaceae</taxon>
        <taxon>Galdieria</taxon>
    </lineage>
</organism>